<comment type="caution">
    <text evidence="2">The sequence shown here is derived from an EMBL/GenBank/DDBJ whole genome shotgun (WGS) entry which is preliminary data.</text>
</comment>
<gene>
    <name evidence="2" type="ORF">COV64_00635</name>
</gene>
<dbReference type="EMBL" id="PCWI01000014">
    <property type="protein sequence ID" value="PIQ98554.1"/>
    <property type="molecule type" value="Genomic_DNA"/>
</dbReference>
<sequence>MFSIQWKDNKGISVVEILAVVAVIAIALTSLLGLASFSLGVSNLLKQTTRANFIAQETVEAVRNFRDGTTWDTDGLGTLTTEVAYYPKKSTDTPPKWQIIQGEEQINGFTRKVVFNNVQRDGSDNIVESGGTNDLDTKKITATVSWKERGRAHKVELVTYLTNWKQ</sequence>
<evidence type="ECO:0000313" key="2">
    <source>
        <dbReference type="EMBL" id="PIQ98554.1"/>
    </source>
</evidence>
<proteinExistence type="predicted"/>
<evidence type="ECO:0000256" key="1">
    <source>
        <dbReference type="SAM" id="Phobius"/>
    </source>
</evidence>
<name>A0A2H0MRT6_9BACT</name>
<keyword evidence="1" id="KW-0472">Membrane</keyword>
<protein>
    <recommendedName>
        <fullName evidence="4">Type IV pilus modification protein PilV</fullName>
    </recommendedName>
</protein>
<feature type="transmembrane region" description="Helical" evidence="1">
    <location>
        <begin position="12"/>
        <end position="37"/>
    </location>
</feature>
<accession>A0A2H0MRT6</accession>
<keyword evidence="1" id="KW-1133">Transmembrane helix</keyword>
<evidence type="ECO:0000313" key="3">
    <source>
        <dbReference type="Proteomes" id="UP000229381"/>
    </source>
</evidence>
<dbReference type="Proteomes" id="UP000229381">
    <property type="component" value="Unassembled WGS sequence"/>
</dbReference>
<organism evidence="2 3">
    <name type="scientific">Candidatus Nealsonbacteria bacterium CG11_big_fil_rev_8_21_14_0_20_39_9</name>
    <dbReference type="NCBI Taxonomy" id="1974715"/>
    <lineage>
        <taxon>Bacteria</taxon>
        <taxon>Candidatus Nealsoniibacteriota</taxon>
    </lineage>
</organism>
<reference evidence="2 3" key="1">
    <citation type="submission" date="2017-09" db="EMBL/GenBank/DDBJ databases">
        <title>Depth-based differentiation of microbial function through sediment-hosted aquifers and enrichment of novel symbionts in the deep terrestrial subsurface.</title>
        <authorList>
            <person name="Probst A.J."/>
            <person name="Ladd B."/>
            <person name="Jarett J.K."/>
            <person name="Geller-Mcgrath D.E."/>
            <person name="Sieber C.M."/>
            <person name="Emerson J.B."/>
            <person name="Anantharaman K."/>
            <person name="Thomas B.C."/>
            <person name="Malmstrom R."/>
            <person name="Stieglmeier M."/>
            <person name="Klingl A."/>
            <person name="Woyke T."/>
            <person name="Ryan C.M."/>
            <person name="Banfield J.F."/>
        </authorList>
    </citation>
    <scope>NUCLEOTIDE SEQUENCE [LARGE SCALE GENOMIC DNA]</scope>
    <source>
        <strain evidence="2">CG11_big_fil_rev_8_21_14_0_20_39_9</strain>
    </source>
</reference>
<keyword evidence="1" id="KW-0812">Transmembrane</keyword>
<evidence type="ECO:0008006" key="4">
    <source>
        <dbReference type="Google" id="ProtNLM"/>
    </source>
</evidence>
<dbReference type="AlphaFoldDB" id="A0A2H0MRT6"/>